<keyword evidence="8" id="KW-1185">Reference proteome</keyword>
<dbReference type="AlphaFoldDB" id="A0A0E9N0L8"/>
<evidence type="ECO:0000256" key="4">
    <source>
        <dbReference type="PROSITE-ProRule" id="PRU00433"/>
    </source>
</evidence>
<dbReference type="STRING" id="1220578.FPE01S_02_04380"/>
<dbReference type="InterPro" id="IPR009056">
    <property type="entry name" value="Cyt_c-like_dom"/>
</dbReference>
<dbReference type="Gene3D" id="1.10.760.10">
    <property type="entry name" value="Cytochrome c-like domain"/>
    <property type="match status" value="1"/>
</dbReference>
<evidence type="ECO:0000259" key="6">
    <source>
        <dbReference type="PROSITE" id="PS51007"/>
    </source>
</evidence>
<evidence type="ECO:0000256" key="1">
    <source>
        <dbReference type="ARBA" id="ARBA00022617"/>
    </source>
</evidence>
<dbReference type="PROSITE" id="PS51007">
    <property type="entry name" value="CYTC"/>
    <property type="match status" value="1"/>
</dbReference>
<evidence type="ECO:0000313" key="7">
    <source>
        <dbReference type="EMBL" id="GAO43333.1"/>
    </source>
</evidence>
<protein>
    <submittedName>
        <fullName evidence="7">Putative cytochrome c</fullName>
    </submittedName>
</protein>
<dbReference type="GO" id="GO:0020037">
    <property type="term" value="F:heme binding"/>
    <property type="evidence" value="ECO:0007669"/>
    <property type="project" value="InterPro"/>
</dbReference>
<sequence>MRKSLLLITGLVLTIACLSRCSNNKADVPATTVATTEAEKPNFGGFDTQVKWGEHLVTIGGCNDCHTPKKMTPAGPADDSTLMLSGHPETLPAPEVDRKAMESKGLVVTSDFTAWIGPWGITYSANLTPDPSGLGNWTEEQFLYALRNSISKGMAGGRPLMPPMSMMPVKHMSDDELKAIFAYLKTIKPVKNVSVQPTPPALARK</sequence>
<accession>A0A0E9N0L8</accession>
<organism evidence="7 8">
    <name type="scientific">Flavihumibacter petaseus NBRC 106054</name>
    <dbReference type="NCBI Taxonomy" id="1220578"/>
    <lineage>
        <taxon>Bacteria</taxon>
        <taxon>Pseudomonadati</taxon>
        <taxon>Bacteroidota</taxon>
        <taxon>Chitinophagia</taxon>
        <taxon>Chitinophagales</taxon>
        <taxon>Chitinophagaceae</taxon>
        <taxon>Flavihumibacter</taxon>
    </lineage>
</organism>
<dbReference type="GO" id="GO:0046872">
    <property type="term" value="F:metal ion binding"/>
    <property type="evidence" value="ECO:0007669"/>
    <property type="project" value="UniProtKB-KW"/>
</dbReference>
<dbReference type="PANTHER" id="PTHR35008">
    <property type="entry name" value="BLL4482 PROTEIN-RELATED"/>
    <property type="match status" value="1"/>
</dbReference>
<dbReference type="InterPro" id="IPR051459">
    <property type="entry name" value="Cytochrome_c-type_DH"/>
</dbReference>
<dbReference type="GO" id="GO:0009055">
    <property type="term" value="F:electron transfer activity"/>
    <property type="evidence" value="ECO:0007669"/>
    <property type="project" value="InterPro"/>
</dbReference>
<evidence type="ECO:0000256" key="2">
    <source>
        <dbReference type="ARBA" id="ARBA00022723"/>
    </source>
</evidence>
<gene>
    <name evidence="7" type="ORF">FPE01S_02_04380</name>
</gene>
<dbReference type="Pfam" id="PF00034">
    <property type="entry name" value="Cytochrom_C"/>
    <property type="match status" value="1"/>
</dbReference>
<reference evidence="7 8" key="1">
    <citation type="submission" date="2015-04" db="EMBL/GenBank/DDBJ databases">
        <title>Whole genome shotgun sequence of Flavihumibacter petaseus NBRC 106054.</title>
        <authorList>
            <person name="Miyazawa S."/>
            <person name="Hosoyama A."/>
            <person name="Hashimoto M."/>
            <person name="Noguchi M."/>
            <person name="Tsuchikane K."/>
            <person name="Ohji S."/>
            <person name="Yamazoe A."/>
            <person name="Ichikawa N."/>
            <person name="Kimura A."/>
            <person name="Fujita N."/>
        </authorList>
    </citation>
    <scope>NUCLEOTIDE SEQUENCE [LARGE SCALE GENOMIC DNA]</scope>
    <source>
        <strain evidence="7 8">NBRC 106054</strain>
    </source>
</reference>
<comment type="caution">
    <text evidence="7">The sequence shown here is derived from an EMBL/GenBank/DDBJ whole genome shotgun (WGS) entry which is preliminary data.</text>
</comment>
<dbReference type="PROSITE" id="PS51257">
    <property type="entry name" value="PROKAR_LIPOPROTEIN"/>
    <property type="match status" value="1"/>
</dbReference>
<name>A0A0E9N0L8_9BACT</name>
<evidence type="ECO:0000256" key="3">
    <source>
        <dbReference type="ARBA" id="ARBA00023004"/>
    </source>
</evidence>
<keyword evidence="5" id="KW-0732">Signal</keyword>
<dbReference type="RefSeq" id="WP_046369230.1">
    <property type="nucleotide sequence ID" value="NZ_BBWV01000002.1"/>
</dbReference>
<dbReference type="SUPFAM" id="SSF46626">
    <property type="entry name" value="Cytochrome c"/>
    <property type="match status" value="1"/>
</dbReference>
<feature type="signal peptide" evidence="5">
    <location>
        <begin position="1"/>
        <end position="26"/>
    </location>
</feature>
<keyword evidence="1 4" id="KW-0349">Heme</keyword>
<proteinExistence type="predicted"/>
<dbReference type="OrthoDB" id="9809720at2"/>
<keyword evidence="3 4" id="KW-0408">Iron</keyword>
<feature type="domain" description="Cytochrome c" evidence="6">
    <location>
        <begin position="48"/>
        <end position="188"/>
    </location>
</feature>
<dbReference type="PANTHER" id="PTHR35008:SF4">
    <property type="entry name" value="BLL4482 PROTEIN"/>
    <property type="match status" value="1"/>
</dbReference>
<dbReference type="EMBL" id="BBWV01000002">
    <property type="protein sequence ID" value="GAO43333.1"/>
    <property type="molecule type" value="Genomic_DNA"/>
</dbReference>
<evidence type="ECO:0000256" key="5">
    <source>
        <dbReference type="SAM" id="SignalP"/>
    </source>
</evidence>
<keyword evidence="2 4" id="KW-0479">Metal-binding</keyword>
<evidence type="ECO:0000313" key="8">
    <source>
        <dbReference type="Proteomes" id="UP000033121"/>
    </source>
</evidence>
<feature type="chain" id="PRO_5002429810" evidence="5">
    <location>
        <begin position="27"/>
        <end position="205"/>
    </location>
</feature>
<dbReference type="Proteomes" id="UP000033121">
    <property type="component" value="Unassembled WGS sequence"/>
</dbReference>
<dbReference type="InterPro" id="IPR036909">
    <property type="entry name" value="Cyt_c-like_dom_sf"/>
</dbReference>